<evidence type="ECO:0008006" key="3">
    <source>
        <dbReference type="Google" id="ProtNLM"/>
    </source>
</evidence>
<dbReference type="Proteomes" id="UP000678513">
    <property type="component" value="Chromosome"/>
</dbReference>
<dbReference type="EMBL" id="CP072384">
    <property type="protein sequence ID" value="QUC09033.1"/>
    <property type="molecule type" value="Genomic_DNA"/>
</dbReference>
<evidence type="ECO:0000313" key="2">
    <source>
        <dbReference type="Proteomes" id="UP000678513"/>
    </source>
</evidence>
<dbReference type="InterPro" id="IPR029058">
    <property type="entry name" value="AB_hydrolase_fold"/>
</dbReference>
<dbReference type="Gene3D" id="3.40.50.1820">
    <property type="entry name" value="alpha/beta hydrolase"/>
    <property type="match status" value="1"/>
</dbReference>
<dbReference type="PANTHER" id="PTHR47751:SF1">
    <property type="entry name" value="SUPERFAMILY HYDROLASE, PUTATIVE (AFU_ORTHOLOGUE AFUA_2G16580)-RELATED"/>
    <property type="match status" value="1"/>
</dbReference>
<keyword evidence="2" id="KW-1185">Reference proteome</keyword>
<sequence length="75" mass="8419">MNFPELAHPDWIEAEVLTVVGEQTATHALSEAIHERLTTKKQLLVVPGAGHVDLYHRKDIIPFEEISTFLDKTLG</sequence>
<evidence type="ECO:0000313" key="1">
    <source>
        <dbReference type="EMBL" id="QUC09033.1"/>
    </source>
</evidence>
<accession>A0ABX7Y858</accession>
<organism evidence="1 2">
    <name type="scientific">Arachnia rubra</name>
    <dbReference type="NCBI Taxonomy" id="1547448"/>
    <lineage>
        <taxon>Bacteria</taxon>
        <taxon>Bacillati</taxon>
        <taxon>Actinomycetota</taxon>
        <taxon>Actinomycetes</taxon>
        <taxon>Propionibacteriales</taxon>
        <taxon>Propionibacteriaceae</taxon>
        <taxon>Arachnia</taxon>
    </lineage>
</organism>
<reference evidence="1 2" key="1">
    <citation type="submission" date="2021-03" db="EMBL/GenBank/DDBJ databases">
        <title>Human Oral Microbial Genomes.</title>
        <authorList>
            <person name="Johnston C.D."/>
            <person name="Chen T."/>
            <person name="Dewhirst F.E."/>
        </authorList>
    </citation>
    <scope>NUCLEOTIDE SEQUENCE [LARGE SCALE GENOMIC DNA]</scope>
    <source>
        <strain evidence="1 2">DSMZ 100122</strain>
    </source>
</reference>
<gene>
    <name evidence="1" type="ORF">J5A65_04715</name>
</gene>
<dbReference type="SUPFAM" id="SSF53474">
    <property type="entry name" value="alpha/beta-Hydrolases"/>
    <property type="match status" value="1"/>
</dbReference>
<protein>
    <recommendedName>
        <fullName evidence="3">Alpha/beta hydrolase</fullName>
    </recommendedName>
</protein>
<dbReference type="InterPro" id="IPR051411">
    <property type="entry name" value="Polyketide_trans_af380"/>
</dbReference>
<dbReference type="PANTHER" id="PTHR47751">
    <property type="entry name" value="SUPERFAMILY HYDROLASE, PUTATIVE (AFU_ORTHOLOGUE AFUA_2G16580)-RELATED"/>
    <property type="match status" value="1"/>
</dbReference>
<name>A0ABX7Y858_9ACTN</name>
<dbReference type="RefSeq" id="WP_212325939.1">
    <property type="nucleotide sequence ID" value="NZ_AP024463.1"/>
</dbReference>
<proteinExistence type="predicted"/>